<dbReference type="AlphaFoldDB" id="A0A4P9VZ99"/>
<accession>A0A4P9VZ99</accession>
<proteinExistence type="predicted"/>
<name>A0A4P9VZ99_9FUNG</name>
<dbReference type="EMBL" id="ML000251">
    <property type="protein sequence ID" value="RKO84315.1"/>
    <property type="molecule type" value="Genomic_DNA"/>
</dbReference>
<sequence length="318" mass="34951">MQPGHNVHDLLWLHQAHEDQVLDQELGRVGKELDGMVLVQSSLEGTAGEQDLQATTDFDGRWPPGEELVCRVGEEEALVADAVEVVDDIAIKDEGEVALEPCPKLFLQSPTALTLSSKRSPTRAPASFLQRDAEQTLQTLPPKTFCCPSGEVRLPRFRTWNQQNILLGFDGSIINELFLEDMALAFFPTLESNPNSTIPIADAMNLAAITTFNVCSGLNILFTCSLLQIGPDPDHIVPLPTDSAELTLDPHCGHCDRLAHLHQCPRSKQPGADEQVLRAVSSTPGVFEYDIFKQVLNGNCTIPFDYFLAINEPSRSII</sequence>
<evidence type="ECO:0000313" key="1">
    <source>
        <dbReference type="EMBL" id="RKO84315.1"/>
    </source>
</evidence>
<organism evidence="1 2">
    <name type="scientific">Blyttiomyces helicus</name>
    <dbReference type="NCBI Taxonomy" id="388810"/>
    <lineage>
        <taxon>Eukaryota</taxon>
        <taxon>Fungi</taxon>
        <taxon>Fungi incertae sedis</taxon>
        <taxon>Chytridiomycota</taxon>
        <taxon>Chytridiomycota incertae sedis</taxon>
        <taxon>Chytridiomycetes</taxon>
        <taxon>Chytridiomycetes incertae sedis</taxon>
        <taxon>Blyttiomyces</taxon>
    </lineage>
</organism>
<dbReference type="Proteomes" id="UP000269721">
    <property type="component" value="Unassembled WGS sequence"/>
</dbReference>
<reference evidence="2" key="1">
    <citation type="journal article" date="2018" name="Nat. Microbiol.">
        <title>Leveraging single-cell genomics to expand the fungal tree of life.</title>
        <authorList>
            <person name="Ahrendt S.R."/>
            <person name="Quandt C.A."/>
            <person name="Ciobanu D."/>
            <person name="Clum A."/>
            <person name="Salamov A."/>
            <person name="Andreopoulos B."/>
            <person name="Cheng J.F."/>
            <person name="Woyke T."/>
            <person name="Pelin A."/>
            <person name="Henrissat B."/>
            <person name="Reynolds N.K."/>
            <person name="Benny G.L."/>
            <person name="Smith M.E."/>
            <person name="James T.Y."/>
            <person name="Grigoriev I.V."/>
        </authorList>
    </citation>
    <scope>NUCLEOTIDE SEQUENCE [LARGE SCALE GENOMIC DNA]</scope>
</reference>
<keyword evidence="2" id="KW-1185">Reference proteome</keyword>
<protein>
    <submittedName>
        <fullName evidence="1">Uncharacterized protein</fullName>
    </submittedName>
</protein>
<gene>
    <name evidence="1" type="ORF">BDK51DRAFT_40125</name>
</gene>
<dbReference type="OrthoDB" id="2114378at2759"/>
<evidence type="ECO:0000313" key="2">
    <source>
        <dbReference type="Proteomes" id="UP000269721"/>
    </source>
</evidence>